<evidence type="ECO:0000313" key="2">
    <source>
        <dbReference type="EMBL" id="CAE6418335.1"/>
    </source>
</evidence>
<dbReference type="InterPro" id="IPR052988">
    <property type="entry name" value="Oryzine_lactonohydrolase"/>
</dbReference>
<dbReference type="AlphaFoldDB" id="A0A8H2X8J9"/>
<accession>A0A8H2X8J9</accession>
<evidence type="ECO:0000259" key="1">
    <source>
        <dbReference type="Pfam" id="PF08450"/>
    </source>
</evidence>
<organism evidence="2 3">
    <name type="scientific">Rhizoctonia solani</name>
    <dbReference type="NCBI Taxonomy" id="456999"/>
    <lineage>
        <taxon>Eukaryota</taxon>
        <taxon>Fungi</taxon>
        <taxon>Dikarya</taxon>
        <taxon>Basidiomycota</taxon>
        <taxon>Agaricomycotina</taxon>
        <taxon>Agaricomycetes</taxon>
        <taxon>Cantharellales</taxon>
        <taxon>Ceratobasidiaceae</taxon>
        <taxon>Rhizoctonia</taxon>
    </lineage>
</organism>
<gene>
    <name evidence="2" type="ORF">RDB_LOCUS9148</name>
</gene>
<proteinExistence type="predicted"/>
<comment type="caution">
    <text evidence="2">The sequence shown here is derived from an EMBL/GenBank/DDBJ whole genome shotgun (WGS) entry which is preliminary data.</text>
</comment>
<dbReference type="InterPro" id="IPR011042">
    <property type="entry name" value="6-blade_b-propeller_TolB-like"/>
</dbReference>
<name>A0A8H2X8J9_9AGAM</name>
<feature type="domain" description="SMP-30/Gluconolactonase/LRE-like region" evidence="1">
    <location>
        <begin position="161"/>
        <end position="361"/>
    </location>
</feature>
<dbReference type="InterPro" id="IPR013658">
    <property type="entry name" value="SGL"/>
</dbReference>
<evidence type="ECO:0000313" key="3">
    <source>
        <dbReference type="Proteomes" id="UP000663853"/>
    </source>
</evidence>
<dbReference type="Pfam" id="PF08450">
    <property type="entry name" value="SGL"/>
    <property type="match status" value="1"/>
</dbReference>
<dbReference type="Gene3D" id="2.120.10.30">
    <property type="entry name" value="TolB, C-terminal domain"/>
    <property type="match status" value="1"/>
</dbReference>
<protein>
    <recommendedName>
        <fullName evidence="1">SMP-30/Gluconolactonase/LRE-like region domain-containing protein</fullName>
    </recommendedName>
</protein>
<sequence>MANSSVVSFPASSHAVINGSFYRDPSYSIWSTVYVNNSNLTTSGPFRYPDTSTPFVAAVDEFYDVVGEGATLEVVAQAGYAAFHEAGVYIPTANEVYFTSNQLRTTNTTEDRFPIYGQFNKISLSPSSNGTYEWTTVFPPSSDFILPNGGTIYNGQVLMATQGYGLDVPSSLVLVDPATKRGTTVLNNFYGRVFNSINDVAVLNGTVEEQWVFFTDPPYGYFQGFKPYPSLPAQVYAFHPPSGTIRVVADGFERPNGVQFSHDFKTCYVSDTGFVSAVSGDPHPDDGRRPGTIYAYDVVQPRGSDARLYPPTLSNRRVFAFTDSGMPDGIKVDTEGNVYAGCFDGVHVWNKYGALLGKILLGLGELAQTSDGLNGKGCANLVFVPGGLLMFSEERMYLARIKAKGALLPLVG</sequence>
<dbReference type="PANTHER" id="PTHR47064">
    <property type="entry name" value="PUTATIVE (AFU_ORTHOLOGUE AFUA_1G08990)-RELATED"/>
    <property type="match status" value="1"/>
</dbReference>
<dbReference type="PANTHER" id="PTHR47064:SF2">
    <property type="entry name" value="SMP-30_GLUCONOLACTONASE_LRE-LIKE REGION DOMAIN-CONTAINING PROTEIN-RELATED"/>
    <property type="match status" value="1"/>
</dbReference>
<dbReference type="Proteomes" id="UP000663853">
    <property type="component" value="Unassembled WGS sequence"/>
</dbReference>
<dbReference type="EMBL" id="CAJMXA010000142">
    <property type="protein sequence ID" value="CAE6418335.1"/>
    <property type="molecule type" value="Genomic_DNA"/>
</dbReference>
<reference evidence="2" key="1">
    <citation type="submission" date="2021-01" db="EMBL/GenBank/DDBJ databases">
        <authorList>
            <person name="Kaushik A."/>
        </authorList>
    </citation>
    <scope>NUCLEOTIDE SEQUENCE</scope>
    <source>
        <strain evidence="2">AG6-10EEA</strain>
    </source>
</reference>
<dbReference type="SUPFAM" id="SSF63829">
    <property type="entry name" value="Calcium-dependent phosphotriesterase"/>
    <property type="match status" value="1"/>
</dbReference>